<proteinExistence type="predicted"/>
<comment type="caution">
    <text evidence="1">The sequence shown here is derived from an EMBL/GenBank/DDBJ whole genome shotgun (WGS) entry which is preliminary data.</text>
</comment>
<sequence length="79" mass="8916">MYEVEDIPMPPAPKQKYPFDALEVGQAFRVPAGDSTASNLRNLAAYWGQKLSRQSGATVRFTVRQATDDTPHHTVWRLK</sequence>
<gene>
    <name evidence="1" type="ORF">FKY71_15355</name>
</gene>
<protein>
    <submittedName>
        <fullName evidence="1">Uncharacterized protein</fullName>
    </submittedName>
</protein>
<evidence type="ECO:0000313" key="2">
    <source>
        <dbReference type="Proteomes" id="UP000315400"/>
    </source>
</evidence>
<dbReference type="EMBL" id="VIFK01000269">
    <property type="protein sequence ID" value="TQE98152.1"/>
    <property type="molecule type" value="Genomic_DNA"/>
</dbReference>
<dbReference type="Proteomes" id="UP000315400">
    <property type="component" value="Unassembled WGS sequence"/>
</dbReference>
<name>A0A540VN32_9GAMM</name>
<accession>A0A540VN32</accession>
<dbReference type="AlphaFoldDB" id="A0A540VN32"/>
<reference evidence="1 2" key="1">
    <citation type="submission" date="2019-06" db="EMBL/GenBank/DDBJ databases">
        <title>Metagenome assembled Genome of Spiribacter salinus SL48-SHIP from the microbial mat of Salt Lake 48 (Novosibirsk region, Russia).</title>
        <authorList>
            <person name="Shipova A."/>
            <person name="Rozanov A.S."/>
            <person name="Bryanskaya A.V."/>
            <person name="Peltek S.E."/>
        </authorList>
    </citation>
    <scope>NUCLEOTIDE SEQUENCE [LARGE SCALE GENOMIC DNA]</scope>
    <source>
        <strain evidence="1">SL48-SHIP-2</strain>
    </source>
</reference>
<organism evidence="1 2">
    <name type="scientific">Spiribacter salinus</name>
    <dbReference type="NCBI Taxonomy" id="1335746"/>
    <lineage>
        <taxon>Bacteria</taxon>
        <taxon>Pseudomonadati</taxon>
        <taxon>Pseudomonadota</taxon>
        <taxon>Gammaproteobacteria</taxon>
        <taxon>Chromatiales</taxon>
        <taxon>Ectothiorhodospiraceae</taxon>
        <taxon>Spiribacter</taxon>
    </lineage>
</organism>
<evidence type="ECO:0000313" key="1">
    <source>
        <dbReference type="EMBL" id="TQE98152.1"/>
    </source>
</evidence>